<dbReference type="CDD" id="cd00685">
    <property type="entry name" value="Trans_IPPS_HT"/>
    <property type="match status" value="1"/>
</dbReference>
<dbReference type="AlphaFoldDB" id="A0A7X1I399"/>
<evidence type="ECO:0000256" key="1">
    <source>
        <dbReference type="ARBA" id="ARBA00001946"/>
    </source>
</evidence>
<dbReference type="PANTHER" id="PTHR12001">
    <property type="entry name" value="GERANYLGERANYL PYROPHOSPHATE SYNTHASE"/>
    <property type="match status" value="1"/>
</dbReference>
<dbReference type="EMBL" id="JACMHY010000007">
    <property type="protein sequence ID" value="MBC2866898.1"/>
    <property type="molecule type" value="Genomic_DNA"/>
</dbReference>
<keyword evidence="3 6" id="KW-0808">Transferase</keyword>
<accession>A0A7X1I399</accession>
<dbReference type="RefSeq" id="WP_159665530.1">
    <property type="nucleotide sequence ID" value="NZ_JACMHY010000007.1"/>
</dbReference>
<keyword evidence="5" id="KW-0460">Magnesium</keyword>
<comment type="caution">
    <text evidence="7">The sequence shown here is derived from an EMBL/GenBank/DDBJ whole genome shotgun (WGS) entry which is preliminary data.</text>
</comment>
<evidence type="ECO:0000256" key="3">
    <source>
        <dbReference type="ARBA" id="ARBA00022679"/>
    </source>
</evidence>
<dbReference type="GO" id="GO:0008299">
    <property type="term" value="P:isoprenoid biosynthetic process"/>
    <property type="evidence" value="ECO:0007669"/>
    <property type="project" value="InterPro"/>
</dbReference>
<evidence type="ECO:0000256" key="5">
    <source>
        <dbReference type="ARBA" id="ARBA00022842"/>
    </source>
</evidence>
<keyword evidence="8" id="KW-1185">Reference proteome</keyword>
<dbReference type="InterPro" id="IPR033749">
    <property type="entry name" value="Polyprenyl_synt_CS"/>
</dbReference>
<evidence type="ECO:0000313" key="7">
    <source>
        <dbReference type="EMBL" id="MBC2866898.1"/>
    </source>
</evidence>
<gene>
    <name evidence="7" type="ORF">H1R13_18560</name>
</gene>
<dbReference type="OrthoDB" id="4497239at2"/>
<reference evidence="7 8" key="1">
    <citation type="submission" date="2020-08" db="EMBL/GenBank/DDBJ databases">
        <title>Whole-Genome Sequence of French Clinical Streptomyces mexicanus Strain Q0842.</title>
        <authorList>
            <person name="Boxberger M."/>
            <person name="La Scola B."/>
        </authorList>
    </citation>
    <scope>NUCLEOTIDE SEQUENCE [LARGE SCALE GENOMIC DNA]</scope>
    <source>
        <strain evidence="7 8">Marseille-Q0842</strain>
    </source>
</reference>
<keyword evidence="4" id="KW-0479">Metal-binding</keyword>
<comment type="cofactor">
    <cofactor evidence="1">
        <name>Mg(2+)</name>
        <dbReference type="ChEBI" id="CHEBI:18420"/>
    </cofactor>
</comment>
<dbReference type="InterPro" id="IPR008949">
    <property type="entry name" value="Isoprenoid_synthase_dom_sf"/>
</dbReference>
<sequence>MSVAVTPVGTTYVPLLEAELLRWVGSGDSLLELACLDALFPPGKLLRPLLCVESAKAVGGTADQVLAFAAGIECLHVASLIHDDIIDQDPVRRGRASTAEQYGLAEALVAGDGLSMAGIAALLSSGADERVLHAARVTIEALRRMCHGLMRETEIRGDLNCGVSTVLNVMQAKTAALTGAACQAGAILAGASPQQHQALRRYGEQLGMAFQIRDDLLPYTAEDHITGKTATSDVANLQPTLPALLAYETADEADRNRLTTVFRGGTDPVAAHRDTFAVLTRTGALTKAARMAASCAERARAELTGLPDSTQLARLVTSAADRRR</sequence>
<evidence type="ECO:0000256" key="6">
    <source>
        <dbReference type="RuleBase" id="RU004466"/>
    </source>
</evidence>
<comment type="similarity">
    <text evidence="2 6">Belongs to the FPP/GGPP synthase family.</text>
</comment>
<proteinExistence type="inferred from homology"/>
<name>A0A7X1I399_9ACTN</name>
<dbReference type="Pfam" id="PF00348">
    <property type="entry name" value="polyprenyl_synt"/>
    <property type="match status" value="1"/>
</dbReference>
<dbReference type="GO" id="GO:0046872">
    <property type="term" value="F:metal ion binding"/>
    <property type="evidence" value="ECO:0007669"/>
    <property type="project" value="UniProtKB-KW"/>
</dbReference>
<dbReference type="Proteomes" id="UP000517694">
    <property type="component" value="Unassembled WGS sequence"/>
</dbReference>
<organism evidence="7 8">
    <name type="scientific">Streptomyces mexicanus</name>
    <dbReference type="NCBI Taxonomy" id="178566"/>
    <lineage>
        <taxon>Bacteria</taxon>
        <taxon>Bacillati</taxon>
        <taxon>Actinomycetota</taxon>
        <taxon>Actinomycetes</taxon>
        <taxon>Kitasatosporales</taxon>
        <taxon>Streptomycetaceae</taxon>
        <taxon>Streptomyces</taxon>
    </lineage>
</organism>
<dbReference type="InterPro" id="IPR000092">
    <property type="entry name" value="Polyprenyl_synt"/>
</dbReference>
<evidence type="ECO:0000256" key="2">
    <source>
        <dbReference type="ARBA" id="ARBA00006706"/>
    </source>
</evidence>
<dbReference type="Gene3D" id="1.10.600.10">
    <property type="entry name" value="Farnesyl Diphosphate Synthase"/>
    <property type="match status" value="1"/>
</dbReference>
<dbReference type="PANTHER" id="PTHR12001:SF85">
    <property type="entry name" value="SHORT CHAIN ISOPRENYL DIPHOSPHATE SYNTHASE"/>
    <property type="match status" value="1"/>
</dbReference>
<dbReference type="PROSITE" id="PS00723">
    <property type="entry name" value="POLYPRENYL_SYNTHASE_1"/>
    <property type="match status" value="1"/>
</dbReference>
<evidence type="ECO:0000256" key="4">
    <source>
        <dbReference type="ARBA" id="ARBA00022723"/>
    </source>
</evidence>
<dbReference type="SFLD" id="SFLDS00005">
    <property type="entry name" value="Isoprenoid_Synthase_Type_I"/>
    <property type="match status" value="1"/>
</dbReference>
<dbReference type="GO" id="GO:0004659">
    <property type="term" value="F:prenyltransferase activity"/>
    <property type="evidence" value="ECO:0007669"/>
    <property type="project" value="InterPro"/>
</dbReference>
<protein>
    <submittedName>
        <fullName evidence="7">Polyprenyl synthetase family protein</fullName>
    </submittedName>
</protein>
<evidence type="ECO:0000313" key="8">
    <source>
        <dbReference type="Proteomes" id="UP000517694"/>
    </source>
</evidence>
<dbReference type="SUPFAM" id="SSF48576">
    <property type="entry name" value="Terpenoid synthases"/>
    <property type="match status" value="1"/>
</dbReference>